<protein>
    <submittedName>
        <fullName evidence="3">Actin-like ATPase domain-containing protein</fullName>
    </submittedName>
</protein>
<dbReference type="AlphaFoldDB" id="A0A1Y1Z2V4"/>
<dbReference type="InParanoid" id="A0A1Y1Z2V4"/>
<dbReference type="PANTHER" id="PTHR11937">
    <property type="entry name" value="ACTIN"/>
    <property type="match status" value="1"/>
</dbReference>
<dbReference type="STRING" id="1314790.A0A1Y1Z2V4"/>
<dbReference type="OrthoDB" id="5572108at2759"/>
<evidence type="ECO:0000313" key="4">
    <source>
        <dbReference type="Proteomes" id="UP000193498"/>
    </source>
</evidence>
<keyword evidence="4" id="KW-1185">Reference proteome</keyword>
<evidence type="ECO:0000313" key="3">
    <source>
        <dbReference type="EMBL" id="ORY04623.1"/>
    </source>
</evidence>
<evidence type="ECO:0000256" key="2">
    <source>
        <dbReference type="SAM" id="MobiDB-lite"/>
    </source>
</evidence>
<dbReference type="SMART" id="SM00268">
    <property type="entry name" value="ACTIN"/>
    <property type="match status" value="1"/>
</dbReference>
<feature type="region of interest" description="Disordered" evidence="2">
    <location>
        <begin position="1"/>
        <end position="42"/>
    </location>
</feature>
<organism evidence="3 4">
    <name type="scientific">Basidiobolus meristosporus CBS 931.73</name>
    <dbReference type="NCBI Taxonomy" id="1314790"/>
    <lineage>
        <taxon>Eukaryota</taxon>
        <taxon>Fungi</taxon>
        <taxon>Fungi incertae sedis</taxon>
        <taxon>Zoopagomycota</taxon>
        <taxon>Entomophthoromycotina</taxon>
        <taxon>Basidiobolomycetes</taxon>
        <taxon>Basidiobolales</taxon>
        <taxon>Basidiobolaceae</taxon>
        <taxon>Basidiobolus</taxon>
    </lineage>
</organism>
<feature type="compositionally biased region" description="Low complexity" evidence="2">
    <location>
        <begin position="510"/>
        <end position="521"/>
    </location>
</feature>
<dbReference type="Gene3D" id="3.30.420.40">
    <property type="match status" value="2"/>
</dbReference>
<dbReference type="InterPro" id="IPR004000">
    <property type="entry name" value="Actin"/>
</dbReference>
<dbReference type="InterPro" id="IPR043129">
    <property type="entry name" value="ATPase_NBD"/>
</dbReference>
<feature type="compositionally biased region" description="Acidic residues" evidence="2">
    <location>
        <begin position="111"/>
        <end position="124"/>
    </location>
</feature>
<dbReference type="FunCoup" id="A0A1Y1Z2V4">
    <property type="interactions" value="823"/>
</dbReference>
<feature type="region of interest" description="Disordered" evidence="2">
    <location>
        <begin position="70"/>
        <end position="135"/>
    </location>
</feature>
<dbReference type="Proteomes" id="UP000193498">
    <property type="component" value="Unassembled WGS sequence"/>
</dbReference>
<evidence type="ECO:0000256" key="1">
    <source>
        <dbReference type="RuleBase" id="RU000487"/>
    </source>
</evidence>
<comment type="similarity">
    <text evidence="1">Belongs to the actin family.</text>
</comment>
<feature type="compositionally biased region" description="Acidic residues" evidence="2">
    <location>
        <begin position="85"/>
        <end position="95"/>
    </location>
</feature>
<dbReference type="SUPFAM" id="SSF53067">
    <property type="entry name" value="Actin-like ATPase domain"/>
    <property type="match status" value="2"/>
</dbReference>
<feature type="compositionally biased region" description="Polar residues" evidence="2">
    <location>
        <begin position="33"/>
        <end position="42"/>
    </location>
</feature>
<dbReference type="EMBL" id="MCFE01000033">
    <property type="protein sequence ID" value="ORY04623.1"/>
    <property type="molecule type" value="Genomic_DNA"/>
</dbReference>
<name>A0A1Y1Z2V4_9FUNG</name>
<dbReference type="Gene3D" id="3.90.640.10">
    <property type="entry name" value="Actin, Chain A, domain 4"/>
    <property type="match status" value="1"/>
</dbReference>
<feature type="region of interest" description="Disordered" evidence="2">
    <location>
        <begin position="166"/>
        <end position="207"/>
    </location>
</feature>
<gene>
    <name evidence="3" type="ORF">K493DRAFT_311326</name>
</gene>
<feature type="region of interest" description="Disordered" evidence="2">
    <location>
        <begin position="508"/>
        <end position="527"/>
    </location>
</feature>
<comment type="caution">
    <text evidence="3">The sequence shown here is derived from an EMBL/GenBank/DDBJ whole genome shotgun (WGS) entry which is preliminary data.</text>
</comment>
<reference evidence="3 4" key="1">
    <citation type="submission" date="2016-07" db="EMBL/GenBank/DDBJ databases">
        <title>Pervasive Adenine N6-methylation of Active Genes in Fungi.</title>
        <authorList>
            <consortium name="DOE Joint Genome Institute"/>
            <person name="Mondo S.J."/>
            <person name="Dannebaum R.O."/>
            <person name="Kuo R.C."/>
            <person name="Labutti K."/>
            <person name="Haridas S."/>
            <person name="Kuo A."/>
            <person name="Salamov A."/>
            <person name="Ahrendt S.R."/>
            <person name="Lipzen A."/>
            <person name="Sullivan W."/>
            <person name="Andreopoulos W.B."/>
            <person name="Clum A."/>
            <person name="Lindquist E."/>
            <person name="Daum C."/>
            <person name="Ramamoorthy G.K."/>
            <person name="Gryganskyi A."/>
            <person name="Culley D."/>
            <person name="Magnuson J.K."/>
            <person name="James T.Y."/>
            <person name="O'Malley M.A."/>
            <person name="Stajich J.E."/>
            <person name="Spatafora J.W."/>
            <person name="Visel A."/>
            <person name="Grigoriev I.V."/>
        </authorList>
    </citation>
    <scope>NUCLEOTIDE SEQUENCE [LARGE SCALE GENOMIC DNA]</scope>
    <source>
        <strain evidence="3 4">CBS 931.73</strain>
    </source>
</reference>
<proteinExistence type="inferred from homology"/>
<feature type="compositionally biased region" description="Acidic residues" evidence="2">
    <location>
        <begin position="195"/>
        <end position="207"/>
    </location>
</feature>
<dbReference type="CDD" id="cd10206">
    <property type="entry name" value="ASKHA_NBD_Arp8-like"/>
    <property type="match status" value="1"/>
</dbReference>
<dbReference type="Pfam" id="PF00022">
    <property type="entry name" value="Actin"/>
    <property type="match status" value="1"/>
</dbReference>
<accession>A0A1Y1Z2V4</accession>
<sequence length="661" mass="74377">MPPKGWRRGKDDDLDSVTTGMESEIYPEPDLNPGQSEQAQSLRYTSVPIATLLQTRNVTSTYLRTEKTYLLPPETKSEPMAVETEPTDEMEVDSEEKEKETPISGVSERSEESEEEEEEEEEVEEKISGPGSDVIVIHPGSRFLRIGRAIDAFPKQIHHCLARRMRVPMSPPPSNTSATGNEGVVGGKPGTEQSGEAESDEEEDDMKEDLSIIEDELKQRMKAAKRRSVYNARSQALRIPQLYPNYRLTYPIQNGAFNTHDYTSVKEVVADLEAIWRMAIEEELEIAAKEFPNYNVVLVIPDLYQKAYVTELVNMLLNDMRFKGVLIHQESVMATFGAGMSTACIVDIGAQKISVTCVEDGMCIPDSRVRLNFGGDNVTTFFMKLLKRNQFPYSEFDMSHYYDWLLAEELKEKYCTMSEAEISVHVADFFVRVPNKTARKYQLKLYDEVILAPMSLFFPQVLHVESPAKPNYLSYPADDGYDELMDKPISNGPSTPFSKSKIMSANSAVSSPQPFTPQSSTMDGVDTPISIAGTSEKDERLYEITTPEEQVIGLDSAVLKSISDSGLGEHKRLFTSIVFTGGGGLINGFNRMLEDKIQEARPGLEKVEVLPAPREIDPRLLSWKGGSVFSKLDSAKELFISEWEWRHLGTRILREKCLFVW</sequence>